<feature type="compositionally biased region" description="Basic and acidic residues" evidence="1">
    <location>
        <begin position="405"/>
        <end position="414"/>
    </location>
</feature>
<dbReference type="EMBL" id="KK088431">
    <property type="protein sequence ID" value="EYE93448.1"/>
    <property type="molecule type" value="Genomic_DNA"/>
</dbReference>
<dbReference type="OrthoDB" id="4656735at2759"/>
<organism evidence="2 3">
    <name type="scientific">Aspergillus ruber (strain CBS 135680)</name>
    <dbReference type="NCBI Taxonomy" id="1388766"/>
    <lineage>
        <taxon>Eukaryota</taxon>
        <taxon>Fungi</taxon>
        <taxon>Dikarya</taxon>
        <taxon>Ascomycota</taxon>
        <taxon>Pezizomycotina</taxon>
        <taxon>Eurotiomycetes</taxon>
        <taxon>Eurotiomycetidae</taxon>
        <taxon>Eurotiales</taxon>
        <taxon>Aspergillaceae</taxon>
        <taxon>Aspergillus</taxon>
        <taxon>Aspergillus subgen. Aspergillus</taxon>
    </lineage>
</organism>
<proteinExistence type="predicted"/>
<keyword evidence="3" id="KW-1185">Reference proteome</keyword>
<dbReference type="RefSeq" id="XP_040637136.1">
    <property type="nucleotide sequence ID" value="XM_040786506.1"/>
</dbReference>
<dbReference type="GeneID" id="63701630"/>
<dbReference type="Proteomes" id="UP000019804">
    <property type="component" value="Unassembled WGS sequence"/>
</dbReference>
<accession>A0A017S8R3</accession>
<reference evidence="3" key="1">
    <citation type="journal article" date="2014" name="Nat. Commun.">
        <title>Genomic adaptations of the halophilic Dead Sea filamentous fungus Eurotium rubrum.</title>
        <authorList>
            <person name="Kis-Papo T."/>
            <person name="Weig A.R."/>
            <person name="Riley R."/>
            <person name="Persoh D."/>
            <person name="Salamov A."/>
            <person name="Sun H."/>
            <person name="Lipzen A."/>
            <person name="Wasser S.P."/>
            <person name="Rambold G."/>
            <person name="Grigoriev I.V."/>
            <person name="Nevo E."/>
        </authorList>
    </citation>
    <scope>NUCLEOTIDE SEQUENCE [LARGE SCALE GENOMIC DNA]</scope>
    <source>
        <strain evidence="3">CBS 135680</strain>
    </source>
</reference>
<evidence type="ECO:0000256" key="1">
    <source>
        <dbReference type="SAM" id="MobiDB-lite"/>
    </source>
</evidence>
<dbReference type="AlphaFoldDB" id="A0A017S8R3"/>
<name>A0A017S8R3_ASPRC</name>
<sequence>MECLGIPVDHRLRRLIRKAQPINTNEDSEHIRILQRFGKSLKNGQSDYLSTYDLSFGLELARPESKAGVVVVLLQPHSTQDNSDGFLAGRHTCATINAVSDLISAATNSKLGLDDISGVTGPEYDDLIAQSVFAQMIRAKQPNVVIPCFKSETSNALVQNLRCRRLGSSFDDDPRGSKQLAESEFSCFKRLLVLEFTKAFALWRNDWNDLGWMSLLRYECTKQAREISKAEVENCCDQFLKRRWATLLGNLETGFEKCFFSESGFSLVEDTRYRLVDSNITWICCDIALVLEHFYPDGFDQHMSEKLLHHFRSWCYKVRPETNLQHSSSGSNGYYDHSELLLLRSQHQTARANKLENKFYTLLRDLNLSYSSPQILFNINGTAQTHAFLRFAAAFENILEEALEETPKKGHGLSEEMASMSLNQ</sequence>
<gene>
    <name evidence="2" type="ORF">EURHEDRAFT_516722</name>
</gene>
<evidence type="ECO:0000313" key="3">
    <source>
        <dbReference type="Proteomes" id="UP000019804"/>
    </source>
</evidence>
<evidence type="ECO:0000313" key="2">
    <source>
        <dbReference type="EMBL" id="EYE93448.1"/>
    </source>
</evidence>
<dbReference type="HOGENOM" id="CLU_561510_0_0_1"/>
<feature type="region of interest" description="Disordered" evidence="1">
    <location>
        <begin position="405"/>
        <end position="424"/>
    </location>
</feature>
<protein>
    <submittedName>
        <fullName evidence="2">Uncharacterized protein</fullName>
    </submittedName>
</protein>